<reference evidence="1" key="1">
    <citation type="submission" date="2017-02" db="EMBL/GenBank/DDBJ databases">
        <title>Delving into the versatile metabolic prowess of the omnipresent phylum Bacteroidetes.</title>
        <authorList>
            <person name="Nobu M.K."/>
            <person name="Mei R."/>
            <person name="Narihiro T."/>
            <person name="Kuroda K."/>
            <person name="Liu W.-T."/>
        </authorList>
    </citation>
    <scope>NUCLEOTIDE SEQUENCE</scope>
    <source>
        <strain evidence="1">ADurb.Bin160</strain>
    </source>
</reference>
<evidence type="ECO:0008006" key="2">
    <source>
        <dbReference type="Google" id="ProtNLM"/>
    </source>
</evidence>
<protein>
    <recommendedName>
        <fullName evidence="2">HD domain-containing protein</fullName>
    </recommendedName>
</protein>
<name>A0A1V5ZQL4_9BACT</name>
<comment type="caution">
    <text evidence="1">The sequence shown here is derived from an EMBL/GenBank/DDBJ whole genome shotgun (WGS) entry which is preliminary data.</text>
</comment>
<dbReference type="Proteomes" id="UP000485621">
    <property type="component" value="Unassembled WGS sequence"/>
</dbReference>
<evidence type="ECO:0000313" key="1">
    <source>
        <dbReference type="EMBL" id="OQB42401.1"/>
    </source>
</evidence>
<proteinExistence type="predicted"/>
<accession>A0A1V5ZQL4</accession>
<gene>
    <name evidence="1" type="ORF">BWY04_00280</name>
</gene>
<organism evidence="1">
    <name type="scientific">candidate division CPR1 bacterium ADurb.Bin160</name>
    <dbReference type="NCBI Taxonomy" id="1852826"/>
    <lineage>
        <taxon>Bacteria</taxon>
        <taxon>candidate division CPR1</taxon>
    </lineage>
</organism>
<dbReference type="EMBL" id="MWDB01000003">
    <property type="protein sequence ID" value="OQB42401.1"/>
    <property type="molecule type" value="Genomic_DNA"/>
</dbReference>
<dbReference type="AlphaFoldDB" id="A0A1V5ZQL4"/>
<sequence length="60" mass="7211">MRYHPFDIYVHTMLSLYELQKINSDYLVRLAMLYHDVGKVGQYEAYQTGLDRDEIRKILS</sequence>